<dbReference type="EMBL" id="JAJSOW010000001">
    <property type="protein sequence ID" value="KAI9200537.1"/>
    <property type="molecule type" value="Genomic_DNA"/>
</dbReference>
<reference evidence="1" key="2">
    <citation type="submission" date="2023-02" db="EMBL/GenBank/DDBJ databases">
        <authorList>
            <person name="Swenson N.G."/>
            <person name="Wegrzyn J.L."/>
            <person name="Mcevoy S.L."/>
        </authorList>
    </citation>
    <scope>NUCLEOTIDE SEQUENCE</scope>
    <source>
        <strain evidence="1">91603</strain>
        <tissue evidence="1">Leaf</tissue>
    </source>
</reference>
<sequence length="71" mass="8802">MRKWYSNVESRHLFILCAVCVFENVKRSRFSFFCWNFGGTYFQAFLRDFSRSINLLFLYRRIHRSCLYILK</sequence>
<evidence type="ECO:0000313" key="2">
    <source>
        <dbReference type="Proteomes" id="UP001064489"/>
    </source>
</evidence>
<name>A0AAD5JW16_ACENE</name>
<gene>
    <name evidence="1" type="ORF">LWI28_009555</name>
</gene>
<reference evidence="1" key="1">
    <citation type="journal article" date="2022" name="Plant J.">
        <title>Strategies of tolerance reflected in two North American maple genomes.</title>
        <authorList>
            <person name="McEvoy S.L."/>
            <person name="Sezen U.U."/>
            <person name="Trouern-Trend A."/>
            <person name="McMahon S.M."/>
            <person name="Schaberg P.G."/>
            <person name="Yang J."/>
            <person name="Wegrzyn J.L."/>
            <person name="Swenson N.G."/>
        </authorList>
    </citation>
    <scope>NUCLEOTIDE SEQUENCE</scope>
    <source>
        <strain evidence="1">91603</strain>
    </source>
</reference>
<comment type="caution">
    <text evidence="1">The sequence shown here is derived from an EMBL/GenBank/DDBJ whole genome shotgun (WGS) entry which is preliminary data.</text>
</comment>
<dbReference type="Proteomes" id="UP001064489">
    <property type="component" value="Chromosome 9"/>
</dbReference>
<protein>
    <submittedName>
        <fullName evidence="1">Uncharacterized protein</fullName>
    </submittedName>
</protein>
<proteinExistence type="predicted"/>
<keyword evidence="2" id="KW-1185">Reference proteome</keyword>
<dbReference type="AlphaFoldDB" id="A0AAD5JW16"/>
<accession>A0AAD5JW16</accession>
<evidence type="ECO:0000313" key="1">
    <source>
        <dbReference type="EMBL" id="KAI9200537.1"/>
    </source>
</evidence>
<organism evidence="1 2">
    <name type="scientific">Acer negundo</name>
    <name type="common">Box elder</name>
    <dbReference type="NCBI Taxonomy" id="4023"/>
    <lineage>
        <taxon>Eukaryota</taxon>
        <taxon>Viridiplantae</taxon>
        <taxon>Streptophyta</taxon>
        <taxon>Embryophyta</taxon>
        <taxon>Tracheophyta</taxon>
        <taxon>Spermatophyta</taxon>
        <taxon>Magnoliopsida</taxon>
        <taxon>eudicotyledons</taxon>
        <taxon>Gunneridae</taxon>
        <taxon>Pentapetalae</taxon>
        <taxon>rosids</taxon>
        <taxon>malvids</taxon>
        <taxon>Sapindales</taxon>
        <taxon>Sapindaceae</taxon>
        <taxon>Hippocastanoideae</taxon>
        <taxon>Acereae</taxon>
        <taxon>Acer</taxon>
    </lineage>
</organism>